<protein>
    <submittedName>
        <fullName evidence="2">Uncharacterized protein</fullName>
    </submittedName>
</protein>
<evidence type="ECO:0000256" key="1">
    <source>
        <dbReference type="SAM" id="MobiDB-lite"/>
    </source>
</evidence>
<dbReference type="AlphaFoldDB" id="A0A433QNB8"/>
<dbReference type="EMBL" id="RBNJ01003113">
    <property type="protein sequence ID" value="RUS31275.1"/>
    <property type="molecule type" value="Genomic_DNA"/>
</dbReference>
<comment type="caution">
    <text evidence="2">The sequence shown here is derived from an EMBL/GenBank/DDBJ whole genome shotgun (WGS) entry which is preliminary data.</text>
</comment>
<organism evidence="2 3">
    <name type="scientific">Jimgerdemannia flammicorona</name>
    <dbReference type="NCBI Taxonomy" id="994334"/>
    <lineage>
        <taxon>Eukaryota</taxon>
        <taxon>Fungi</taxon>
        <taxon>Fungi incertae sedis</taxon>
        <taxon>Mucoromycota</taxon>
        <taxon>Mucoromycotina</taxon>
        <taxon>Endogonomycetes</taxon>
        <taxon>Endogonales</taxon>
        <taxon>Endogonaceae</taxon>
        <taxon>Jimgerdemannia</taxon>
    </lineage>
</organism>
<feature type="compositionally biased region" description="Polar residues" evidence="1">
    <location>
        <begin position="1"/>
        <end position="17"/>
    </location>
</feature>
<feature type="region of interest" description="Disordered" evidence="1">
    <location>
        <begin position="1"/>
        <end position="22"/>
    </location>
</feature>
<keyword evidence="3" id="KW-1185">Reference proteome</keyword>
<gene>
    <name evidence="2" type="ORF">BC938DRAFT_478150</name>
</gene>
<evidence type="ECO:0000313" key="2">
    <source>
        <dbReference type="EMBL" id="RUS31275.1"/>
    </source>
</evidence>
<reference evidence="2 3" key="1">
    <citation type="journal article" date="2018" name="New Phytol.">
        <title>Phylogenomics of Endogonaceae and evolution of mycorrhizas within Mucoromycota.</title>
        <authorList>
            <person name="Chang Y."/>
            <person name="Desiro A."/>
            <person name="Na H."/>
            <person name="Sandor L."/>
            <person name="Lipzen A."/>
            <person name="Clum A."/>
            <person name="Barry K."/>
            <person name="Grigoriev I.V."/>
            <person name="Martin F.M."/>
            <person name="Stajich J.E."/>
            <person name="Smith M.E."/>
            <person name="Bonito G."/>
            <person name="Spatafora J.W."/>
        </authorList>
    </citation>
    <scope>NUCLEOTIDE SEQUENCE [LARGE SCALE GENOMIC DNA]</scope>
    <source>
        <strain evidence="2 3">AD002</strain>
    </source>
</reference>
<evidence type="ECO:0000313" key="3">
    <source>
        <dbReference type="Proteomes" id="UP000274822"/>
    </source>
</evidence>
<proteinExistence type="predicted"/>
<name>A0A433QNB8_9FUNG</name>
<dbReference type="Proteomes" id="UP000274822">
    <property type="component" value="Unassembled WGS sequence"/>
</dbReference>
<accession>A0A433QNB8</accession>
<sequence length="67" mass="7712">MDTTFNNATSHSSSISDTPDGYKTFGIYTPSDNTKYVLPSGDDVEIDRLDFQHYVVRYERDRMVGWV</sequence>